<reference evidence="6" key="1">
    <citation type="journal article" date="2016" name="Nat. Commun.">
        <title>The Gonium pectorale genome demonstrates co-option of cell cycle regulation during the evolution of multicellularity.</title>
        <authorList>
            <person name="Hanschen E.R."/>
            <person name="Marriage T.N."/>
            <person name="Ferris P.J."/>
            <person name="Hamaji T."/>
            <person name="Toyoda A."/>
            <person name="Fujiyama A."/>
            <person name="Neme R."/>
            <person name="Noguchi H."/>
            <person name="Minakuchi Y."/>
            <person name="Suzuki M."/>
            <person name="Kawai-Toyooka H."/>
            <person name="Smith D.R."/>
            <person name="Sparks H."/>
            <person name="Anderson J."/>
            <person name="Bakaric R."/>
            <person name="Luria V."/>
            <person name="Karger A."/>
            <person name="Kirschner M.W."/>
            <person name="Durand P.M."/>
            <person name="Michod R.E."/>
            <person name="Nozaki H."/>
            <person name="Olson B.J."/>
        </authorList>
    </citation>
    <scope>NUCLEOTIDE SEQUENCE [LARGE SCALE GENOMIC DNA]</scope>
    <source>
        <strain evidence="6">NIES-2863</strain>
    </source>
</reference>
<dbReference type="Pfam" id="PF01753">
    <property type="entry name" value="zf-MYND"/>
    <property type="match status" value="1"/>
</dbReference>
<keyword evidence="6" id="KW-1185">Reference proteome</keyword>
<keyword evidence="2" id="KW-0863">Zinc-finger</keyword>
<protein>
    <recommendedName>
        <fullName evidence="4">MYND-type domain-containing protein</fullName>
    </recommendedName>
</protein>
<sequence length="272" mass="29357">MAGQAPQHDLWWYPKRCELPGCEARGEGLRKCAACSMVSYCCKEHQAQDRPVHKKECAVFRRLGLSAKLYNDEQMLERFPLGSALGHNTPSSAARPDAIPAGACCGLCGKTSAEETLGRAPCCGEVVCDNELRYRPGTFSRDFCLRSHARYTLCGHHGVERECARGLDWRVCPGCATAPAASSGASTTSDRLWRGLNAYNVCPLLERDVPRHALCDRCPGCGRLYIQGVEGCMYKGGQAYCLSPGCSGLAGFPRDRVFRVDDAAVSGGGVGV</sequence>
<dbReference type="InterPro" id="IPR002893">
    <property type="entry name" value="Znf_MYND"/>
</dbReference>
<dbReference type="PROSITE" id="PS01360">
    <property type="entry name" value="ZF_MYND_1"/>
    <property type="match status" value="1"/>
</dbReference>
<dbReference type="EMBL" id="LSYV01000112">
    <property type="protein sequence ID" value="KXZ42905.1"/>
    <property type="molecule type" value="Genomic_DNA"/>
</dbReference>
<dbReference type="SUPFAM" id="SSF144232">
    <property type="entry name" value="HIT/MYND zinc finger-like"/>
    <property type="match status" value="1"/>
</dbReference>
<evidence type="ECO:0000259" key="4">
    <source>
        <dbReference type="PROSITE" id="PS01360"/>
    </source>
</evidence>
<dbReference type="Gene3D" id="6.10.140.2220">
    <property type="match status" value="1"/>
</dbReference>
<dbReference type="OrthoDB" id="432970at2759"/>
<evidence type="ECO:0000256" key="3">
    <source>
        <dbReference type="ARBA" id="ARBA00022833"/>
    </source>
</evidence>
<evidence type="ECO:0000313" key="5">
    <source>
        <dbReference type="EMBL" id="KXZ42905.1"/>
    </source>
</evidence>
<evidence type="ECO:0000313" key="6">
    <source>
        <dbReference type="Proteomes" id="UP000075714"/>
    </source>
</evidence>
<dbReference type="Proteomes" id="UP000075714">
    <property type="component" value="Unassembled WGS sequence"/>
</dbReference>
<feature type="domain" description="MYND-type" evidence="4">
    <location>
        <begin position="17"/>
        <end position="57"/>
    </location>
</feature>
<name>A0A150G0C3_GONPE</name>
<comment type="caution">
    <text evidence="5">The sequence shown here is derived from an EMBL/GenBank/DDBJ whole genome shotgun (WGS) entry which is preliminary data.</text>
</comment>
<gene>
    <name evidence="5" type="ORF">GPECTOR_112g275</name>
</gene>
<dbReference type="GO" id="GO:0008270">
    <property type="term" value="F:zinc ion binding"/>
    <property type="evidence" value="ECO:0007669"/>
    <property type="project" value="UniProtKB-KW"/>
</dbReference>
<keyword evidence="3" id="KW-0862">Zinc</keyword>
<organism evidence="5 6">
    <name type="scientific">Gonium pectorale</name>
    <name type="common">Green alga</name>
    <dbReference type="NCBI Taxonomy" id="33097"/>
    <lineage>
        <taxon>Eukaryota</taxon>
        <taxon>Viridiplantae</taxon>
        <taxon>Chlorophyta</taxon>
        <taxon>core chlorophytes</taxon>
        <taxon>Chlorophyceae</taxon>
        <taxon>CS clade</taxon>
        <taxon>Chlamydomonadales</taxon>
        <taxon>Volvocaceae</taxon>
        <taxon>Gonium</taxon>
    </lineage>
</organism>
<dbReference type="AlphaFoldDB" id="A0A150G0C3"/>
<proteinExistence type="predicted"/>
<accession>A0A150G0C3</accession>
<evidence type="ECO:0000256" key="2">
    <source>
        <dbReference type="ARBA" id="ARBA00022771"/>
    </source>
</evidence>
<evidence type="ECO:0000256" key="1">
    <source>
        <dbReference type="ARBA" id="ARBA00022723"/>
    </source>
</evidence>
<keyword evidence="1" id="KW-0479">Metal-binding</keyword>